<name>A0DDX7_PARTE</name>
<organism evidence="1 2">
    <name type="scientific">Paramecium tetraurelia</name>
    <dbReference type="NCBI Taxonomy" id="5888"/>
    <lineage>
        <taxon>Eukaryota</taxon>
        <taxon>Sar</taxon>
        <taxon>Alveolata</taxon>
        <taxon>Ciliophora</taxon>
        <taxon>Intramacronucleata</taxon>
        <taxon>Oligohymenophorea</taxon>
        <taxon>Peniculida</taxon>
        <taxon>Parameciidae</taxon>
        <taxon>Paramecium</taxon>
    </lineage>
</organism>
<evidence type="ECO:0008006" key="3">
    <source>
        <dbReference type="Google" id="ProtNLM"/>
    </source>
</evidence>
<dbReference type="KEGG" id="ptm:GSPATT00016085001"/>
<protein>
    <recommendedName>
        <fullName evidence="3">RGS domain-containing protein</fullName>
    </recommendedName>
</protein>
<dbReference type="InParanoid" id="A0DDX7"/>
<accession>A0DDX7</accession>
<sequence length="173" mass="20280">MISTLEEHSRQQIGGIYKASTNKMLKEQFYEMYFNTQITTRLILSKGDFVNQLIKKANQLNMNSKLISSQSKSFYIQALCQFDVFQAKQLLYSKKLELQSKRISKDEAAGYDIFIKLLKNILSPFECTQSELNFLVDNIFEEWMNKKKTCFLQTKKQANLKSSYKMHHNKSSD</sequence>
<proteinExistence type="predicted"/>
<dbReference type="GeneID" id="5034426"/>
<gene>
    <name evidence="1" type="ORF">GSPATT00016085001</name>
</gene>
<dbReference type="EMBL" id="CT868396">
    <property type="protein sequence ID" value="CAK81244.1"/>
    <property type="molecule type" value="Genomic_DNA"/>
</dbReference>
<dbReference type="AlphaFoldDB" id="A0DDX7"/>
<dbReference type="RefSeq" id="XP_001448641.1">
    <property type="nucleotide sequence ID" value="XM_001448604.1"/>
</dbReference>
<keyword evidence="2" id="KW-1185">Reference proteome</keyword>
<dbReference type="Proteomes" id="UP000000600">
    <property type="component" value="Unassembled WGS sequence"/>
</dbReference>
<evidence type="ECO:0000313" key="2">
    <source>
        <dbReference type="Proteomes" id="UP000000600"/>
    </source>
</evidence>
<reference evidence="1 2" key="1">
    <citation type="journal article" date="2006" name="Nature">
        <title>Global trends of whole-genome duplications revealed by the ciliate Paramecium tetraurelia.</title>
        <authorList>
            <consortium name="Genoscope"/>
            <person name="Aury J.-M."/>
            <person name="Jaillon O."/>
            <person name="Duret L."/>
            <person name="Noel B."/>
            <person name="Jubin C."/>
            <person name="Porcel B.M."/>
            <person name="Segurens B."/>
            <person name="Daubin V."/>
            <person name="Anthouard V."/>
            <person name="Aiach N."/>
            <person name="Arnaiz O."/>
            <person name="Billaut A."/>
            <person name="Beisson J."/>
            <person name="Blanc I."/>
            <person name="Bouhouche K."/>
            <person name="Camara F."/>
            <person name="Duharcourt S."/>
            <person name="Guigo R."/>
            <person name="Gogendeau D."/>
            <person name="Katinka M."/>
            <person name="Keller A.-M."/>
            <person name="Kissmehl R."/>
            <person name="Klotz C."/>
            <person name="Koll F."/>
            <person name="Le Moue A."/>
            <person name="Lepere C."/>
            <person name="Malinsky S."/>
            <person name="Nowacki M."/>
            <person name="Nowak J.K."/>
            <person name="Plattner H."/>
            <person name="Poulain J."/>
            <person name="Ruiz F."/>
            <person name="Serrano V."/>
            <person name="Zagulski M."/>
            <person name="Dessen P."/>
            <person name="Betermier M."/>
            <person name="Weissenbach J."/>
            <person name="Scarpelli C."/>
            <person name="Schachter V."/>
            <person name="Sperling L."/>
            <person name="Meyer E."/>
            <person name="Cohen J."/>
            <person name="Wincker P."/>
        </authorList>
    </citation>
    <scope>NUCLEOTIDE SEQUENCE [LARGE SCALE GENOMIC DNA]</scope>
    <source>
        <strain evidence="1 2">Stock d4-2</strain>
    </source>
</reference>
<dbReference type="HOGENOM" id="CLU_1550514_0_0_1"/>
<evidence type="ECO:0000313" key="1">
    <source>
        <dbReference type="EMBL" id="CAK81244.1"/>
    </source>
</evidence>